<dbReference type="AlphaFoldDB" id="A0A177C8T6"/>
<keyword evidence="3" id="KW-1185">Reference proteome</keyword>
<sequence length="217" mass="24780">MSAVPSDRAAQPEATQNPNQSPSSPGDEQPIRPESKYLYLGDHTNAENAYGFRIYRTTYSDDDKWDRFMSYLKTNIERSLGRDEQYKHQLARVDWTVQSSPDLQDASMDQVRDHFIQWIDSGEEQPDNSSRFLAFVVVDGESLDSVTSMLEFLEEENLPLDEDDEEGTAYVKLVSVNEKDGDVPVCIQYLYPRVFSFVHGLGWEHIVPGEGEFSARP</sequence>
<dbReference type="GeneID" id="28763774"/>
<gene>
    <name evidence="2" type="ORF">CC84DRAFT_1177541</name>
</gene>
<evidence type="ECO:0000313" key="3">
    <source>
        <dbReference type="Proteomes" id="UP000077069"/>
    </source>
</evidence>
<accession>A0A177C8T6</accession>
<feature type="region of interest" description="Disordered" evidence="1">
    <location>
        <begin position="1"/>
        <end position="36"/>
    </location>
</feature>
<organism evidence="2 3">
    <name type="scientific">Paraphaeosphaeria sporulosa</name>
    <dbReference type="NCBI Taxonomy" id="1460663"/>
    <lineage>
        <taxon>Eukaryota</taxon>
        <taxon>Fungi</taxon>
        <taxon>Dikarya</taxon>
        <taxon>Ascomycota</taxon>
        <taxon>Pezizomycotina</taxon>
        <taxon>Dothideomycetes</taxon>
        <taxon>Pleosporomycetidae</taxon>
        <taxon>Pleosporales</taxon>
        <taxon>Massarineae</taxon>
        <taxon>Didymosphaeriaceae</taxon>
        <taxon>Paraphaeosphaeria</taxon>
    </lineage>
</organism>
<dbReference type="OrthoDB" id="3780500at2759"/>
<protein>
    <submittedName>
        <fullName evidence="2">Uncharacterized protein</fullName>
    </submittedName>
</protein>
<evidence type="ECO:0000256" key="1">
    <source>
        <dbReference type="SAM" id="MobiDB-lite"/>
    </source>
</evidence>
<dbReference type="EMBL" id="KV441554">
    <property type="protein sequence ID" value="OAG03541.1"/>
    <property type="molecule type" value="Genomic_DNA"/>
</dbReference>
<proteinExistence type="predicted"/>
<name>A0A177C8T6_9PLEO</name>
<feature type="compositionally biased region" description="Polar residues" evidence="1">
    <location>
        <begin position="13"/>
        <end position="26"/>
    </location>
</feature>
<reference evidence="2 3" key="1">
    <citation type="submission" date="2016-05" db="EMBL/GenBank/DDBJ databases">
        <title>Comparative analysis of secretome profiles of manganese(II)-oxidizing ascomycete fungi.</title>
        <authorList>
            <consortium name="DOE Joint Genome Institute"/>
            <person name="Zeiner C.A."/>
            <person name="Purvine S.O."/>
            <person name="Zink E.M."/>
            <person name="Wu S."/>
            <person name="Pasa-Tolic L."/>
            <person name="Chaput D.L."/>
            <person name="Haridas S."/>
            <person name="Grigoriev I.V."/>
            <person name="Santelli C.M."/>
            <person name="Hansel C.M."/>
        </authorList>
    </citation>
    <scope>NUCLEOTIDE SEQUENCE [LARGE SCALE GENOMIC DNA]</scope>
    <source>
        <strain evidence="2 3">AP3s5-JAC2a</strain>
    </source>
</reference>
<dbReference type="RefSeq" id="XP_018033906.1">
    <property type="nucleotide sequence ID" value="XM_018180288.1"/>
</dbReference>
<dbReference type="InParanoid" id="A0A177C8T6"/>
<evidence type="ECO:0000313" key="2">
    <source>
        <dbReference type="EMBL" id="OAG03541.1"/>
    </source>
</evidence>
<dbReference type="Proteomes" id="UP000077069">
    <property type="component" value="Unassembled WGS sequence"/>
</dbReference>